<dbReference type="GeneID" id="54463024"/>
<dbReference type="EMBL" id="MU003702">
    <property type="protein sequence ID" value="KAF2809237.1"/>
    <property type="molecule type" value="Genomic_DNA"/>
</dbReference>
<dbReference type="RefSeq" id="XP_033576201.1">
    <property type="nucleotide sequence ID" value="XM_033722131.1"/>
</dbReference>
<proteinExistence type="predicted"/>
<reference evidence="3" key="3">
    <citation type="submission" date="2025-04" db="UniProtKB">
        <authorList>
            <consortium name="RefSeq"/>
        </authorList>
    </citation>
    <scope>IDENTIFICATION</scope>
    <source>
        <strain evidence="3">CBS 304.34</strain>
    </source>
</reference>
<reference evidence="1 3" key="1">
    <citation type="journal article" date="2020" name="Stud. Mycol.">
        <title>101 Dothideomycetes genomes: a test case for predicting lifestyles and emergence of pathogens.</title>
        <authorList>
            <person name="Haridas S."/>
            <person name="Albert R."/>
            <person name="Binder M."/>
            <person name="Bloem J."/>
            <person name="Labutti K."/>
            <person name="Salamov A."/>
            <person name="Andreopoulos B."/>
            <person name="Baker S."/>
            <person name="Barry K."/>
            <person name="Bills G."/>
            <person name="Bluhm B."/>
            <person name="Cannon C."/>
            <person name="Castanera R."/>
            <person name="Culley D."/>
            <person name="Daum C."/>
            <person name="Ezra D."/>
            <person name="Gonzalez J."/>
            <person name="Henrissat B."/>
            <person name="Kuo A."/>
            <person name="Liang C."/>
            <person name="Lipzen A."/>
            <person name="Lutzoni F."/>
            <person name="Magnuson J."/>
            <person name="Mondo S."/>
            <person name="Nolan M."/>
            <person name="Ohm R."/>
            <person name="Pangilinan J."/>
            <person name="Park H.-J."/>
            <person name="Ramirez L."/>
            <person name="Alfaro M."/>
            <person name="Sun H."/>
            <person name="Tritt A."/>
            <person name="Yoshinaga Y."/>
            <person name="Zwiers L.-H."/>
            <person name="Turgeon B."/>
            <person name="Goodwin S."/>
            <person name="Spatafora J."/>
            <person name="Crous P."/>
            <person name="Grigoriev I."/>
        </authorList>
    </citation>
    <scope>NUCLEOTIDE SEQUENCE</scope>
    <source>
        <strain evidence="1 3">CBS 304.34</strain>
    </source>
</reference>
<evidence type="ECO:0000313" key="3">
    <source>
        <dbReference type="RefSeq" id="XP_033576201.1"/>
    </source>
</evidence>
<sequence>MFLRLVAAVPWAIGGRPWSASPHFVRQSGRRRFDGRMGGTCFWDLAPSVFGLLQLVSSLSSSPRSSWGAATCRVCLAAWETADRAANQCTMMQQCDK</sequence>
<evidence type="ECO:0000313" key="1">
    <source>
        <dbReference type="EMBL" id="KAF2809237.1"/>
    </source>
</evidence>
<evidence type="ECO:0000313" key="2">
    <source>
        <dbReference type="Proteomes" id="UP000504636"/>
    </source>
</evidence>
<dbReference type="Proteomes" id="UP000504636">
    <property type="component" value="Unplaced"/>
</dbReference>
<name>A0A6A6YMZ0_9PEZI</name>
<accession>A0A6A6YMZ0</accession>
<organism evidence="1">
    <name type="scientific">Mytilinidion resinicola</name>
    <dbReference type="NCBI Taxonomy" id="574789"/>
    <lineage>
        <taxon>Eukaryota</taxon>
        <taxon>Fungi</taxon>
        <taxon>Dikarya</taxon>
        <taxon>Ascomycota</taxon>
        <taxon>Pezizomycotina</taxon>
        <taxon>Dothideomycetes</taxon>
        <taxon>Pleosporomycetidae</taxon>
        <taxon>Mytilinidiales</taxon>
        <taxon>Mytilinidiaceae</taxon>
        <taxon>Mytilinidion</taxon>
    </lineage>
</organism>
<dbReference type="AlphaFoldDB" id="A0A6A6YMZ0"/>
<protein>
    <submittedName>
        <fullName evidence="1 3">Uncharacterized protein</fullName>
    </submittedName>
</protein>
<keyword evidence="2" id="KW-1185">Reference proteome</keyword>
<reference evidence="3" key="2">
    <citation type="submission" date="2020-04" db="EMBL/GenBank/DDBJ databases">
        <authorList>
            <consortium name="NCBI Genome Project"/>
        </authorList>
    </citation>
    <scope>NUCLEOTIDE SEQUENCE</scope>
    <source>
        <strain evidence="3">CBS 304.34</strain>
    </source>
</reference>
<gene>
    <name evidence="1 3" type="ORF">BDZ99DRAFT_47773</name>
</gene>